<dbReference type="AlphaFoldDB" id="A0A225UVC9"/>
<dbReference type="EMBL" id="NBNE01011509">
    <property type="protein sequence ID" value="OWY96526.1"/>
    <property type="molecule type" value="Genomic_DNA"/>
</dbReference>
<name>A0A225UVC9_9STRA</name>
<evidence type="ECO:0000313" key="2">
    <source>
        <dbReference type="Proteomes" id="UP000198211"/>
    </source>
</evidence>
<reference evidence="2" key="1">
    <citation type="submission" date="2017-03" db="EMBL/GenBank/DDBJ databases">
        <title>Phytopthora megakarya and P. palmivora, two closely related causual agents of cacao black pod achieved similar genome size and gene model numbers by different mechanisms.</title>
        <authorList>
            <person name="Ali S."/>
            <person name="Shao J."/>
            <person name="Larry D.J."/>
            <person name="Kronmiller B."/>
            <person name="Shen D."/>
            <person name="Strem M.D."/>
            <person name="Melnick R.L."/>
            <person name="Guiltinan M.J."/>
            <person name="Tyler B.M."/>
            <person name="Meinhardt L.W."/>
            <person name="Bailey B.A."/>
        </authorList>
    </citation>
    <scope>NUCLEOTIDE SEQUENCE [LARGE SCALE GENOMIC DNA]</scope>
    <source>
        <strain evidence="2">zdho120</strain>
    </source>
</reference>
<evidence type="ECO:0000313" key="1">
    <source>
        <dbReference type="EMBL" id="OWY96526.1"/>
    </source>
</evidence>
<gene>
    <name evidence="1" type="ORF">PHMEG_00033184</name>
</gene>
<proteinExistence type="predicted"/>
<organism evidence="1 2">
    <name type="scientific">Phytophthora megakarya</name>
    <dbReference type="NCBI Taxonomy" id="4795"/>
    <lineage>
        <taxon>Eukaryota</taxon>
        <taxon>Sar</taxon>
        <taxon>Stramenopiles</taxon>
        <taxon>Oomycota</taxon>
        <taxon>Peronosporomycetes</taxon>
        <taxon>Peronosporales</taxon>
        <taxon>Peronosporaceae</taxon>
        <taxon>Phytophthora</taxon>
    </lineage>
</organism>
<sequence>MELDAAQALIDEDKTGNVLRIMLDKYAYSLARAEGKILSTNTCLAYYENVKNWLVDKYPLQSSLVKPQLHKILTARDERPAAAKRVCSKQDLEEIVRLLYTSASNDTNYTDTATVVMYMVVALTLNMWRKNSYLSCQVCKMGCYIFVKLTNALFFVGRVLFICFKRVKTAVLQGISLFKDPTNGFTCPLFCLAAKLV</sequence>
<dbReference type="STRING" id="4795.A0A225UVC9"/>
<comment type="caution">
    <text evidence="1">The sequence shown here is derived from an EMBL/GenBank/DDBJ whole genome shotgun (WGS) entry which is preliminary data.</text>
</comment>
<accession>A0A225UVC9</accession>
<protein>
    <submittedName>
        <fullName evidence="1">Uncharacterized protein</fullName>
    </submittedName>
</protein>
<dbReference type="Proteomes" id="UP000198211">
    <property type="component" value="Unassembled WGS sequence"/>
</dbReference>
<keyword evidence="2" id="KW-1185">Reference proteome</keyword>
<dbReference type="OrthoDB" id="123951at2759"/>